<comment type="caution">
    <text evidence="3">The sequence shown here is derived from an EMBL/GenBank/DDBJ whole genome shotgun (WGS) entry which is preliminary data.</text>
</comment>
<evidence type="ECO:0000256" key="1">
    <source>
        <dbReference type="PROSITE-ProRule" id="PRU00047"/>
    </source>
</evidence>
<evidence type="ECO:0000259" key="2">
    <source>
        <dbReference type="PROSITE" id="PS50158"/>
    </source>
</evidence>
<feature type="non-terminal residue" evidence="3">
    <location>
        <position position="372"/>
    </location>
</feature>
<keyword evidence="1" id="KW-0863">Zinc-finger</keyword>
<protein>
    <submittedName>
        <fullName evidence="3">Retrovirus-related Pol polyprotein from transposon TNT 1-94</fullName>
    </submittedName>
</protein>
<keyword evidence="1" id="KW-0862">Zinc</keyword>
<dbReference type="AlphaFoldDB" id="A0A699L7C5"/>
<dbReference type="PANTHER" id="PTHR46888:SF1">
    <property type="entry name" value="RIBONUCLEASE H"/>
    <property type="match status" value="1"/>
</dbReference>
<dbReference type="SUPFAM" id="SSF57756">
    <property type="entry name" value="Retrovirus zinc finger-like domains"/>
    <property type="match status" value="2"/>
</dbReference>
<dbReference type="GO" id="GO:0003676">
    <property type="term" value="F:nucleic acid binding"/>
    <property type="evidence" value="ECO:0007669"/>
    <property type="project" value="InterPro"/>
</dbReference>
<sequence length="372" mass="40853">MNPWGGNATGYGEAQNRVGNVNQGQARLGQARTVKCYNCNGTEHIARNCTQPKRPQNSEYFKDKMLLMHAKENGVALDAEQLLFLAGGPDNAFDDDVDEQPGQDLALNMDNMFQAEDCDAFDSDIDETPTAQTIVVVQNVQGRPNRGQGMNPWGGNATGYREAQNRVGNVNQGQARLGQARTVKCYNCNGTEHIARNCTQPKRPQNSEYFKDKMLLMQAQENGVALDAEQLLFLAGGPDNAFDDDVDEQPGQDLALNMDNMFQAEDCDAFDLDIDEAPTAQTMFMANLSSADPITDEAGPSYDSDILSEYVKDIDVSVVHNNASSVPNDTFMMIYNDMCEPIAPSVSNSSWNVVVKNSLTAELATYKEQVEL</sequence>
<reference evidence="3" key="1">
    <citation type="journal article" date="2019" name="Sci. Rep.">
        <title>Draft genome of Tanacetum cinerariifolium, the natural source of mosquito coil.</title>
        <authorList>
            <person name="Yamashiro T."/>
            <person name="Shiraishi A."/>
            <person name="Satake H."/>
            <person name="Nakayama K."/>
        </authorList>
    </citation>
    <scope>NUCLEOTIDE SEQUENCE</scope>
</reference>
<name>A0A699L7C5_TANCI</name>
<dbReference type="InterPro" id="IPR001878">
    <property type="entry name" value="Znf_CCHC"/>
</dbReference>
<dbReference type="PROSITE" id="PS50158">
    <property type="entry name" value="ZF_CCHC"/>
    <property type="match status" value="2"/>
</dbReference>
<feature type="domain" description="CCHC-type" evidence="2">
    <location>
        <begin position="35"/>
        <end position="51"/>
    </location>
</feature>
<organism evidence="3">
    <name type="scientific">Tanacetum cinerariifolium</name>
    <name type="common">Dalmatian daisy</name>
    <name type="synonym">Chrysanthemum cinerariifolium</name>
    <dbReference type="NCBI Taxonomy" id="118510"/>
    <lineage>
        <taxon>Eukaryota</taxon>
        <taxon>Viridiplantae</taxon>
        <taxon>Streptophyta</taxon>
        <taxon>Embryophyta</taxon>
        <taxon>Tracheophyta</taxon>
        <taxon>Spermatophyta</taxon>
        <taxon>Magnoliopsida</taxon>
        <taxon>eudicotyledons</taxon>
        <taxon>Gunneridae</taxon>
        <taxon>Pentapetalae</taxon>
        <taxon>asterids</taxon>
        <taxon>campanulids</taxon>
        <taxon>Asterales</taxon>
        <taxon>Asteraceae</taxon>
        <taxon>Asteroideae</taxon>
        <taxon>Anthemideae</taxon>
        <taxon>Anthemidinae</taxon>
        <taxon>Tanacetum</taxon>
    </lineage>
</organism>
<gene>
    <name evidence="3" type="ORF">Tci_698352</name>
</gene>
<accession>A0A699L7C5</accession>
<proteinExistence type="predicted"/>
<dbReference type="GO" id="GO:0008270">
    <property type="term" value="F:zinc ion binding"/>
    <property type="evidence" value="ECO:0007669"/>
    <property type="project" value="UniProtKB-KW"/>
</dbReference>
<dbReference type="SMART" id="SM00343">
    <property type="entry name" value="ZnF_C2HC"/>
    <property type="match status" value="2"/>
</dbReference>
<keyword evidence="1" id="KW-0479">Metal-binding</keyword>
<dbReference type="InterPro" id="IPR036875">
    <property type="entry name" value="Znf_CCHC_sf"/>
</dbReference>
<feature type="domain" description="CCHC-type" evidence="2">
    <location>
        <begin position="184"/>
        <end position="200"/>
    </location>
</feature>
<dbReference type="Gene3D" id="4.10.60.10">
    <property type="entry name" value="Zinc finger, CCHC-type"/>
    <property type="match status" value="2"/>
</dbReference>
<dbReference type="Pfam" id="PF00098">
    <property type="entry name" value="zf-CCHC"/>
    <property type="match status" value="2"/>
</dbReference>
<dbReference type="PANTHER" id="PTHR46888">
    <property type="entry name" value="ZINC KNUCKLE DOMAINCONTAINING PROTEIN-RELATED"/>
    <property type="match status" value="1"/>
</dbReference>
<evidence type="ECO:0000313" key="3">
    <source>
        <dbReference type="EMBL" id="GFB26381.1"/>
    </source>
</evidence>
<dbReference type="EMBL" id="BKCJ010588322">
    <property type="protein sequence ID" value="GFB26381.1"/>
    <property type="molecule type" value="Genomic_DNA"/>
</dbReference>